<protein>
    <submittedName>
        <fullName evidence="7">Branched-chain amino acid transport system / permease component</fullName>
    </submittedName>
    <submittedName>
        <fullName evidence="8">Ribose transport system permease protein RbsC</fullName>
    </submittedName>
</protein>
<feature type="transmembrane region" description="Helical" evidence="6">
    <location>
        <begin position="168"/>
        <end position="189"/>
    </location>
</feature>
<proteinExistence type="predicted"/>
<name>A0A8S0VWW6_9FIRM</name>
<dbReference type="PANTHER" id="PTHR32196:SF72">
    <property type="entry name" value="RIBOSE IMPORT PERMEASE PROTEIN RBSC"/>
    <property type="match status" value="1"/>
</dbReference>
<dbReference type="GO" id="GO:0022857">
    <property type="term" value="F:transmembrane transporter activity"/>
    <property type="evidence" value="ECO:0007669"/>
    <property type="project" value="InterPro"/>
</dbReference>
<keyword evidence="5 6" id="KW-0472">Membrane</keyword>
<evidence type="ECO:0000313" key="9">
    <source>
        <dbReference type="Proteomes" id="UP001071230"/>
    </source>
</evidence>
<comment type="subcellular location">
    <subcellularLocation>
        <location evidence="1">Cell membrane</location>
        <topology evidence="1">Multi-pass membrane protein</topology>
    </subcellularLocation>
</comment>
<dbReference type="EMBL" id="LR746496">
    <property type="protein sequence ID" value="CAA7601313.1"/>
    <property type="molecule type" value="Genomic_DNA"/>
</dbReference>
<feature type="transmembrane region" description="Helical" evidence="6">
    <location>
        <begin position="15"/>
        <end position="32"/>
    </location>
</feature>
<feature type="transmembrane region" description="Helical" evidence="6">
    <location>
        <begin position="249"/>
        <end position="267"/>
    </location>
</feature>
<keyword evidence="4 6" id="KW-1133">Transmembrane helix</keyword>
<evidence type="ECO:0000256" key="1">
    <source>
        <dbReference type="ARBA" id="ARBA00004651"/>
    </source>
</evidence>
<evidence type="ECO:0000313" key="7">
    <source>
        <dbReference type="EMBL" id="CAA7601313.1"/>
    </source>
</evidence>
<dbReference type="Proteomes" id="UP000836597">
    <property type="component" value="Chromosome"/>
</dbReference>
<evidence type="ECO:0000256" key="2">
    <source>
        <dbReference type="ARBA" id="ARBA00022475"/>
    </source>
</evidence>
<keyword evidence="9" id="KW-1185">Reference proteome</keyword>
<dbReference type="EMBL" id="CDGJ01000095">
    <property type="protein sequence ID" value="CEJ08777.1"/>
    <property type="molecule type" value="Genomic_DNA"/>
</dbReference>
<evidence type="ECO:0000313" key="8">
    <source>
        <dbReference type="EMBL" id="CEJ08777.1"/>
    </source>
</evidence>
<dbReference type="RefSeq" id="WP_240984863.1">
    <property type="nucleotide sequence ID" value="NZ_CDGJ01000095.1"/>
</dbReference>
<feature type="transmembrane region" description="Helical" evidence="6">
    <location>
        <begin position="53"/>
        <end position="76"/>
    </location>
</feature>
<dbReference type="KEGG" id="aacx:DEACI_1979"/>
<feature type="transmembrane region" description="Helical" evidence="6">
    <location>
        <begin position="218"/>
        <end position="237"/>
    </location>
</feature>
<evidence type="ECO:0000256" key="4">
    <source>
        <dbReference type="ARBA" id="ARBA00022989"/>
    </source>
</evidence>
<feature type="transmembrane region" description="Helical" evidence="6">
    <location>
        <begin position="274"/>
        <end position="294"/>
    </location>
</feature>
<dbReference type="Pfam" id="PF02653">
    <property type="entry name" value="BPD_transp_2"/>
    <property type="match status" value="1"/>
</dbReference>
<feature type="transmembrane region" description="Helical" evidence="6">
    <location>
        <begin position="96"/>
        <end position="121"/>
    </location>
</feature>
<feature type="transmembrane region" description="Helical" evidence="6">
    <location>
        <begin position="128"/>
        <end position="148"/>
    </location>
</feature>
<dbReference type="Proteomes" id="UP001071230">
    <property type="component" value="Unassembled WGS sequence"/>
</dbReference>
<organism evidence="7">
    <name type="scientific">Acididesulfobacillus acetoxydans</name>
    <dbReference type="NCBI Taxonomy" id="1561005"/>
    <lineage>
        <taxon>Bacteria</taxon>
        <taxon>Bacillati</taxon>
        <taxon>Bacillota</taxon>
        <taxon>Clostridia</taxon>
        <taxon>Eubacteriales</taxon>
        <taxon>Peptococcaceae</taxon>
        <taxon>Acididesulfobacillus</taxon>
    </lineage>
</organism>
<gene>
    <name evidence="7" type="ORF">DEACI_1979</name>
    <name evidence="8" type="ORF">DEACI_3257</name>
</gene>
<evidence type="ECO:0000256" key="3">
    <source>
        <dbReference type="ARBA" id="ARBA00022692"/>
    </source>
</evidence>
<dbReference type="GO" id="GO:0005886">
    <property type="term" value="C:plasma membrane"/>
    <property type="evidence" value="ECO:0007669"/>
    <property type="project" value="UniProtKB-SubCell"/>
</dbReference>
<dbReference type="CDD" id="cd06579">
    <property type="entry name" value="TM_PBP1_transp_AraH_like"/>
    <property type="match status" value="1"/>
</dbReference>
<evidence type="ECO:0000256" key="6">
    <source>
        <dbReference type="SAM" id="Phobius"/>
    </source>
</evidence>
<evidence type="ECO:0000256" key="5">
    <source>
        <dbReference type="ARBA" id="ARBA00023136"/>
    </source>
</evidence>
<reference evidence="7" key="2">
    <citation type="submission" date="2020-01" db="EMBL/GenBank/DDBJ databases">
        <authorList>
            <person name="Hornung B."/>
        </authorList>
    </citation>
    <scope>NUCLEOTIDE SEQUENCE</scope>
    <source>
        <strain evidence="7">PacBioINE</strain>
    </source>
</reference>
<accession>A0A8S0VWW6</accession>
<dbReference type="PANTHER" id="PTHR32196">
    <property type="entry name" value="ABC TRANSPORTER PERMEASE PROTEIN YPHD-RELATED-RELATED"/>
    <property type="match status" value="1"/>
</dbReference>
<reference evidence="8" key="1">
    <citation type="submission" date="2014-11" db="EMBL/GenBank/DDBJ databases">
        <authorList>
            <person name="Hornung B.V."/>
        </authorList>
    </citation>
    <scope>NUCLEOTIDE SEQUENCE</scope>
    <source>
        <strain evidence="8">INE</strain>
    </source>
</reference>
<keyword evidence="3 6" id="KW-0812">Transmembrane</keyword>
<dbReference type="InterPro" id="IPR001851">
    <property type="entry name" value="ABC_transp_permease"/>
</dbReference>
<dbReference type="AlphaFoldDB" id="A0A8S0VWW6"/>
<feature type="transmembrane region" description="Helical" evidence="6">
    <location>
        <begin position="300"/>
        <end position="319"/>
    </location>
</feature>
<sequence length="333" mass="35538">MGKRTKNLGRFQRDWSRQVGLTLFIIAVSVAVDIRNPRFFSVVNLSDMISNTAILSILAIGMMIVIITAGIDLSIASTMALSGMVTALTVQANRGLSPMLALLIGLAVGVLCGGVISVFVVRFSVAPIIATLGFMNAYRGLTYLVSHSNWVGPGQMSNGFMMIARGKILGINNLVIIAMLLYLLAFYFLNYTRFGRQIYAVGSNAESAKVSGINTNHVLFTVYVIMGAFAGLAGVLWVSKFASAQGDTALGYEMNVIAACVLGGVSLRGGSGKLSGVLLGSLLLGILNDALPLIDVSPFWQSAIQGAIILVAVISNVFFKRRVEYKTLARRNI</sequence>
<keyword evidence="2" id="KW-1003">Cell membrane</keyword>